<evidence type="ECO:0000313" key="10">
    <source>
        <dbReference type="Proteomes" id="UP000178943"/>
    </source>
</evidence>
<dbReference type="InterPro" id="IPR017937">
    <property type="entry name" value="Thioredoxin_CS"/>
</dbReference>
<dbReference type="GO" id="GO:0005886">
    <property type="term" value="C:plasma membrane"/>
    <property type="evidence" value="ECO:0007669"/>
    <property type="project" value="UniProtKB-SubCell"/>
</dbReference>
<dbReference type="InterPro" id="IPR051790">
    <property type="entry name" value="Cytochrome_c-biogenesis_DsbD"/>
</dbReference>
<dbReference type="Proteomes" id="UP000178943">
    <property type="component" value="Unassembled WGS sequence"/>
</dbReference>
<keyword evidence="5 7" id="KW-1133">Transmembrane helix</keyword>
<proteinExistence type="inferred from homology"/>
<keyword evidence="6 7" id="KW-0472">Membrane</keyword>
<feature type="domain" description="Thioredoxin" evidence="8">
    <location>
        <begin position="255"/>
        <end position="393"/>
    </location>
</feature>
<sequence>MLIEIFIALLAGLFSFFSPCVLPIVPGYISFITGIGLEKLVDADEKKNSRRIIFSSLFFIAGFSLIFILLGASASIIGSFLQSHMSLISIIAGIGIIIFGLHMIGIFKITYLYREKKVHQEYKNPGFIRSFLAGLFFAFGWTPCIGPVLAAILTLAAVSENFTRGILLLSFYAVGLAIPFFLAAIFLKFFITYIRRISKHLRKIEIILGIILILIGILIASDRLFELSSRLSMINLDKIIPEKWAEQISSNKQIGIAMDAEYSFELPDLNGKIISSSSIKATIVIINFWATWCPPCQYEMPELEILYKKYQEKGVSVIGITERSEKEAIQKFIKNKKITYPVLIDKGEKVADQYKIFGLPATVIFNSKGKRLAKFDGYASPEEIETIILPYLGD</sequence>
<dbReference type="GO" id="GO:0016491">
    <property type="term" value="F:oxidoreductase activity"/>
    <property type="evidence" value="ECO:0007669"/>
    <property type="project" value="InterPro"/>
</dbReference>
<feature type="transmembrane region" description="Helical" evidence="7">
    <location>
        <begin position="87"/>
        <end position="111"/>
    </location>
</feature>
<feature type="transmembrane region" description="Helical" evidence="7">
    <location>
        <begin position="6"/>
        <end position="31"/>
    </location>
</feature>
<dbReference type="SUPFAM" id="SSF52833">
    <property type="entry name" value="Thioredoxin-like"/>
    <property type="match status" value="1"/>
</dbReference>
<dbReference type="PANTHER" id="PTHR31272:SF4">
    <property type="entry name" value="CYTOCHROME C-TYPE BIOGENESIS PROTEIN HI_1454-RELATED"/>
    <property type="match status" value="1"/>
</dbReference>
<gene>
    <name evidence="9" type="ORF">A2Y62_17235</name>
</gene>
<evidence type="ECO:0000259" key="8">
    <source>
        <dbReference type="PROSITE" id="PS51352"/>
    </source>
</evidence>
<evidence type="ECO:0000256" key="4">
    <source>
        <dbReference type="ARBA" id="ARBA00022692"/>
    </source>
</evidence>
<evidence type="ECO:0000256" key="1">
    <source>
        <dbReference type="ARBA" id="ARBA00004651"/>
    </source>
</evidence>
<comment type="similarity">
    <text evidence="2">Belongs to the DsbD family.</text>
</comment>
<feature type="transmembrane region" description="Helical" evidence="7">
    <location>
        <begin position="169"/>
        <end position="194"/>
    </location>
</feature>
<feature type="transmembrane region" description="Helical" evidence="7">
    <location>
        <begin position="206"/>
        <end position="225"/>
    </location>
</feature>
<evidence type="ECO:0000256" key="2">
    <source>
        <dbReference type="ARBA" id="ARBA00006143"/>
    </source>
</evidence>
<accession>A0A1F5VHH3</accession>
<name>A0A1F5VHH3_9BACT</name>
<dbReference type="Gene3D" id="3.40.30.10">
    <property type="entry name" value="Glutaredoxin"/>
    <property type="match status" value="1"/>
</dbReference>
<dbReference type="PROSITE" id="PS51352">
    <property type="entry name" value="THIOREDOXIN_2"/>
    <property type="match status" value="1"/>
</dbReference>
<organism evidence="9 10">
    <name type="scientific">Candidatus Fischerbacteria bacterium RBG_13_37_8</name>
    <dbReference type="NCBI Taxonomy" id="1817863"/>
    <lineage>
        <taxon>Bacteria</taxon>
        <taxon>Candidatus Fischeribacteriota</taxon>
    </lineage>
</organism>
<evidence type="ECO:0000256" key="6">
    <source>
        <dbReference type="ARBA" id="ARBA00023136"/>
    </source>
</evidence>
<comment type="caution">
    <text evidence="9">The sequence shown here is derived from an EMBL/GenBank/DDBJ whole genome shotgun (WGS) entry which is preliminary data.</text>
</comment>
<protein>
    <recommendedName>
        <fullName evidence="8">Thioredoxin domain-containing protein</fullName>
    </recommendedName>
</protein>
<keyword evidence="4 7" id="KW-0812">Transmembrane</keyword>
<feature type="transmembrane region" description="Helical" evidence="7">
    <location>
        <begin position="131"/>
        <end position="157"/>
    </location>
</feature>
<dbReference type="Pfam" id="PF02683">
    <property type="entry name" value="DsbD_TM"/>
    <property type="match status" value="1"/>
</dbReference>
<keyword evidence="3" id="KW-1003">Cell membrane</keyword>
<dbReference type="EMBL" id="MFGW01000180">
    <property type="protein sequence ID" value="OGF62391.1"/>
    <property type="molecule type" value="Genomic_DNA"/>
</dbReference>
<dbReference type="InterPro" id="IPR000866">
    <property type="entry name" value="AhpC/TSA"/>
</dbReference>
<dbReference type="InterPro" id="IPR003834">
    <property type="entry name" value="Cyt_c_assmbl_TM_dom"/>
</dbReference>
<dbReference type="InterPro" id="IPR036249">
    <property type="entry name" value="Thioredoxin-like_sf"/>
</dbReference>
<dbReference type="PROSITE" id="PS00194">
    <property type="entry name" value="THIOREDOXIN_1"/>
    <property type="match status" value="1"/>
</dbReference>
<dbReference type="PANTHER" id="PTHR31272">
    <property type="entry name" value="CYTOCHROME C-TYPE BIOGENESIS PROTEIN HI_1454-RELATED"/>
    <property type="match status" value="1"/>
</dbReference>
<dbReference type="GO" id="GO:0017004">
    <property type="term" value="P:cytochrome complex assembly"/>
    <property type="evidence" value="ECO:0007669"/>
    <property type="project" value="InterPro"/>
</dbReference>
<evidence type="ECO:0000313" key="9">
    <source>
        <dbReference type="EMBL" id="OGF62391.1"/>
    </source>
</evidence>
<evidence type="ECO:0000256" key="7">
    <source>
        <dbReference type="SAM" id="Phobius"/>
    </source>
</evidence>
<comment type="subcellular location">
    <subcellularLocation>
        <location evidence="1">Cell membrane</location>
        <topology evidence="1">Multi-pass membrane protein</topology>
    </subcellularLocation>
</comment>
<feature type="transmembrane region" description="Helical" evidence="7">
    <location>
        <begin position="52"/>
        <end position="81"/>
    </location>
</feature>
<dbReference type="GO" id="GO:0016209">
    <property type="term" value="F:antioxidant activity"/>
    <property type="evidence" value="ECO:0007669"/>
    <property type="project" value="InterPro"/>
</dbReference>
<dbReference type="AlphaFoldDB" id="A0A1F5VHH3"/>
<dbReference type="STRING" id="1817863.A2Y62_17235"/>
<dbReference type="CDD" id="cd02966">
    <property type="entry name" value="TlpA_like_family"/>
    <property type="match status" value="1"/>
</dbReference>
<evidence type="ECO:0000256" key="5">
    <source>
        <dbReference type="ARBA" id="ARBA00022989"/>
    </source>
</evidence>
<reference evidence="9 10" key="1">
    <citation type="journal article" date="2016" name="Nat. Commun.">
        <title>Thousands of microbial genomes shed light on interconnected biogeochemical processes in an aquifer system.</title>
        <authorList>
            <person name="Anantharaman K."/>
            <person name="Brown C.T."/>
            <person name="Hug L.A."/>
            <person name="Sharon I."/>
            <person name="Castelle C.J."/>
            <person name="Probst A.J."/>
            <person name="Thomas B.C."/>
            <person name="Singh A."/>
            <person name="Wilkins M.J."/>
            <person name="Karaoz U."/>
            <person name="Brodie E.L."/>
            <person name="Williams K.H."/>
            <person name="Hubbard S.S."/>
            <person name="Banfield J.F."/>
        </authorList>
    </citation>
    <scope>NUCLEOTIDE SEQUENCE [LARGE SCALE GENOMIC DNA]</scope>
</reference>
<evidence type="ECO:0000256" key="3">
    <source>
        <dbReference type="ARBA" id="ARBA00022475"/>
    </source>
</evidence>
<dbReference type="InterPro" id="IPR013766">
    <property type="entry name" value="Thioredoxin_domain"/>
</dbReference>
<dbReference type="Pfam" id="PF00578">
    <property type="entry name" value="AhpC-TSA"/>
    <property type="match status" value="1"/>
</dbReference>